<sequence length="102" mass="11704">MEGKEILECTPPDLLLIDLINYKSKAYLHKLQAGNRMKKMRKPPMPKGSKDASLCHATYVKNMRQIQIFQASLSVSSRCNNCKAIYNGKPLVWKWHAKKPCK</sequence>
<proteinExistence type="predicted"/>
<dbReference type="Proteomes" id="UP000507245">
    <property type="component" value="Unassembled WGS sequence"/>
</dbReference>
<name>A0A6J5TW61_PRUAR</name>
<evidence type="ECO:0000313" key="1">
    <source>
        <dbReference type="EMBL" id="CAB4268320.1"/>
    </source>
</evidence>
<reference evidence="4" key="1">
    <citation type="journal article" date="2020" name="Genome Biol.">
        <title>Gamete binning: chromosome-level and haplotype-resolved genome assembly enabled by high-throughput single-cell sequencing of gamete genomes.</title>
        <authorList>
            <person name="Campoy J.A."/>
            <person name="Sun H."/>
            <person name="Goel M."/>
            <person name="Jiao W.-B."/>
            <person name="Folz-Donahue K."/>
            <person name="Wang N."/>
            <person name="Rubio M."/>
            <person name="Liu C."/>
            <person name="Kukat C."/>
            <person name="Ruiz D."/>
            <person name="Huettel B."/>
            <person name="Schneeberger K."/>
        </authorList>
    </citation>
    <scope>NUCLEOTIDE SEQUENCE [LARGE SCALE GENOMIC DNA]</scope>
    <source>
        <strain evidence="4">cv. Rojo Pasion</strain>
    </source>
</reference>
<evidence type="ECO:0000313" key="2">
    <source>
        <dbReference type="EMBL" id="CAB4298691.1"/>
    </source>
</evidence>
<dbReference type="AlphaFoldDB" id="A0A6J5TW61"/>
<reference evidence="1 3" key="2">
    <citation type="submission" date="2020-05" db="EMBL/GenBank/DDBJ databases">
        <authorList>
            <person name="Campoy J."/>
            <person name="Schneeberger K."/>
            <person name="Spophaly S."/>
        </authorList>
    </citation>
    <scope>NUCLEOTIDE SEQUENCE [LARGE SCALE GENOMIC DNA]</scope>
    <source>
        <strain evidence="1">PruArmRojPasFocal</strain>
    </source>
</reference>
<dbReference type="EMBL" id="CAEKDK010000002">
    <property type="protein sequence ID" value="CAB4268320.1"/>
    <property type="molecule type" value="Genomic_DNA"/>
</dbReference>
<dbReference type="Proteomes" id="UP000507222">
    <property type="component" value="Unassembled WGS sequence"/>
</dbReference>
<organism evidence="1 3">
    <name type="scientific">Prunus armeniaca</name>
    <name type="common">Apricot</name>
    <name type="synonym">Armeniaca vulgaris</name>
    <dbReference type="NCBI Taxonomy" id="36596"/>
    <lineage>
        <taxon>Eukaryota</taxon>
        <taxon>Viridiplantae</taxon>
        <taxon>Streptophyta</taxon>
        <taxon>Embryophyta</taxon>
        <taxon>Tracheophyta</taxon>
        <taxon>Spermatophyta</taxon>
        <taxon>Magnoliopsida</taxon>
        <taxon>eudicotyledons</taxon>
        <taxon>Gunneridae</taxon>
        <taxon>Pentapetalae</taxon>
        <taxon>rosids</taxon>
        <taxon>fabids</taxon>
        <taxon>Rosales</taxon>
        <taxon>Rosaceae</taxon>
        <taxon>Amygdaloideae</taxon>
        <taxon>Amygdaleae</taxon>
        <taxon>Prunus</taxon>
    </lineage>
</organism>
<keyword evidence="4" id="KW-1185">Reference proteome</keyword>
<protein>
    <submittedName>
        <fullName evidence="1">Uncharacterized protein</fullName>
    </submittedName>
</protein>
<gene>
    <name evidence="1" type="ORF">CURHAP_LOCUS11669</name>
    <name evidence="2" type="ORF">ORAREDHAP_LOCUS11306</name>
</gene>
<dbReference type="EMBL" id="CAEKKB010000002">
    <property type="protein sequence ID" value="CAB4298691.1"/>
    <property type="molecule type" value="Genomic_DNA"/>
</dbReference>
<accession>A0A6J5TW61</accession>
<evidence type="ECO:0000313" key="3">
    <source>
        <dbReference type="Proteomes" id="UP000507222"/>
    </source>
</evidence>
<evidence type="ECO:0000313" key="4">
    <source>
        <dbReference type="Proteomes" id="UP000507245"/>
    </source>
</evidence>